<evidence type="ECO:0000313" key="3">
    <source>
        <dbReference type="EMBL" id="CAL4774022.1"/>
    </source>
</evidence>
<feature type="transmembrane region" description="Helical" evidence="1">
    <location>
        <begin position="43"/>
        <end position="63"/>
    </location>
</feature>
<sequence>MSWLGVRLVKHTLVALVLFGSTVLAPCLLLLRKKCGATCIVSALTLFTVGSASLLGAAVCRGLDRGSLSPRKWRLLVASVWIFNPVLLTILGLQLSRYEITWWSGMPLAVVLALLSGRTRLAASDPDWVQEDPERQELIEGAPPSPSIWFLFRLKIAAALLLVGVVSWWIPKIPLVFGRDATVGASDETSGFSWSRKDATKEAQKTTDEWEKRGCPDAPLLDFYMYRAQTDENYSPVNQDMANIGGMLWYLHNEIIWHHWIRVGSFSSTPKTRLEQWRIKMRPTCQLWNKGLTFGIVNAYDLGECTGPFKCQNIKHYGPTVGCETWDEGKMSHFPHEEWFHRVKYPHAAWYSLPGACSSKKFWAKDKGCALREPSGACPDGVEEPTGEIDCTYTYKKVGEISIDELEGISSFDDLMKKGGYEYSRSADKGKMLHFWDNINSTDANQRRIDITLKKFMDKYPDHPYLEDPTCDFDPRIFFPHWPKGDFH</sequence>
<keyword evidence="1" id="KW-0472">Membrane</keyword>
<dbReference type="EMBL" id="CAMXCT010001108">
    <property type="protein sequence ID" value="CAI3986710.1"/>
    <property type="molecule type" value="Genomic_DNA"/>
</dbReference>
<keyword evidence="4" id="KW-1185">Reference proteome</keyword>
<proteinExistence type="predicted"/>
<feature type="transmembrane region" description="Helical" evidence="1">
    <location>
        <begin position="75"/>
        <end position="94"/>
    </location>
</feature>
<evidence type="ECO:0000313" key="2">
    <source>
        <dbReference type="EMBL" id="CAI3986710.1"/>
    </source>
</evidence>
<evidence type="ECO:0000313" key="4">
    <source>
        <dbReference type="Proteomes" id="UP001152797"/>
    </source>
</evidence>
<dbReference type="OrthoDB" id="409130at2759"/>
<name>A0A9P1C8F6_9DINO</name>
<dbReference type="AlphaFoldDB" id="A0A9P1C8F6"/>
<keyword evidence="1" id="KW-0812">Transmembrane</keyword>
<evidence type="ECO:0000256" key="1">
    <source>
        <dbReference type="SAM" id="Phobius"/>
    </source>
</evidence>
<feature type="transmembrane region" description="Helical" evidence="1">
    <location>
        <begin position="150"/>
        <end position="170"/>
    </location>
</feature>
<dbReference type="EMBL" id="CAMXCT030001108">
    <property type="protein sequence ID" value="CAL4774022.1"/>
    <property type="molecule type" value="Genomic_DNA"/>
</dbReference>
<protein>
    <submittedName>
        <fullName evidence="3">Phospholipase B-like</fullName>
    </submittedName>
</protein>
<comment type="caution">
    <text evidence="2">The sequence shown here is derived from an EMBL/GenBank/DDBJ whole genome shotgun (WGS) entry which is preliminary data.</text>
</comment>
<keyword evidence="1" id="KW-1133">Transmembrane helix</keyword>
<dbReference type="Proteomes" id="UP001152797">
    <property type="component" value="Unassembled WGS sequence"/>
</dbReference>
<gene>
    <name evidence="2" type="ORF">C1SCF055_LOCUS14043</name>
</gene>
<organism evidence="2">
    <name type="scientific">Cladocopium goreaui</name>
    <dbReference type="NCBI Taxonomy" id="2562237"/>
    <lineage>
        <taxon>Eukaryota</taxon>
        <taxon>Sar</taxon>
        <taxon>Alveolata</taxon>
        <taxon>Dinophyceae</taxon>
        <taxon>Suessiales</taxon>
        <taxon>Symbiodiniaceae</taxon>
        <taxon>Cladocopium</taxon>
    </lineage>
</organism>
<accession>A0A9P1C8F6</accession>
<feature type="transmembrane region" description="Helical" evidence="1">
    <location>
        <begin position="12"/>
        <end position="31"/>
    </location>
</feature>
<dbReference type="EMBL" id="CAMXCT020001108">
    <property type="protein sequence ID" value="CAL1140085.1"/>
    <property type="molecule type" value="Genomic_DNA"/>
</dbReference>
<reference evidence="2" key="1">
    <citation type="submission" date="2022-10" db="EMBL/GenBank/DDBJ databases">
        <authorList>
            <person name="Chen Y."/>
            <person name="Dougan E. K."/>
            <person name="Chan C."/>
            <person name="Rhodes N."/>
            <person name="Thang M."/>
        </authorList>
    </citation>
    <scope>NUCLEOTIDE SEQUENCE</scope>
</reference>
<reference evidence="3 4" key="2">
    <citation type="submission" date="2024-05" db="EMBL/GenBank/DDBJ databases">
        <authorList>
            <person name="Chen Y."/>
            <person name="Shah S."/>
            <person name="Dougan E. K."/>
            <person name="Thang M."/>
            <person name="Chan C."/>
        </authorList>
    </citation>
    <scope>NUCLEOTIDE SEQUENCE [LARGE SCALE GENOMIC DNA]</scope>
</reference>
<feature type="transmembrane region" description="Helical" evidence="1">
    <location>
        <begin position="100"/>
        <end position="117"/>
    </location>
</feature>